<evidence type="ECO:0000313" key="10">
    <source>
        <dbReference type="EMBL" id="CAE0249996.1"/>
    </source>
</evidence>
<comment type="similarity">
    <text evidence="6">Belongs to the major facilitator superfamily. Spinster (TC 2.A.1.49) family.</text>
</comment>
<name>A0A7S3D996_9EUKA</name>
<feature type="transmembrane region" description="Helical" evidence="8">
    <location>
        <begin position="447"/>
        <end position="472"/>
    </location>
</feature>
<feature type="transmembrane region" description="Helical" evidence="8">
    <location>
        <begin position="286"/>
        <end position="308"/>
    </location>
</feature>
<dbReference type="PANTHER" id="PTHR23505">
    <property type="entry name" value="SPINSTER"/>
    <property type="match status" value="1"/>
</dbReference>
<dbReference type="PROSITE" id="PS50850">
    <property type="entry name" value="MFS"/>
    <property type="match status" value="1"/>
</dbReference>
<dbReference type="InterPro" id="IPR011701">
    <property type="entry name" value="MFS"/>
</dbReference>
<feature type="transmembrane region" description="Helical" evidence="8">
    <location>
        <begin position="415"/>
        <end position="435"/>
    </location>
</feature>
<comment type="subcellular location">
    <subcellularLocation>
        <location evidence="1">Membrane</location>
        <topology evidence="1">Multi-pass membrane protein</topology>
    </subcellularLocation>
</comment>
<keyword evidence="5 8" id="KW-0472">Membrane</keyword>
<organism evidence="10">
    <name type="scientific">Palpitomonas bilix</name>
    <dbReference type="NCBI Taxonomy" id="652834"/>
    <lineage>
        <taxon>Eukaryota</taxon>
        <taxon>Eukaryota incertae sedis</taxon>
    </lineage>
</organism>
<feature type="transmembrane region" description="Helical" evidence="8">
    <location>
        <begin position="514"/>
        <end position="532"/>
    </location>
</feature>
<protein>
    <recommendedName>
        <fullName evidence="9">Major facilitator superfamily (MFS) profile domain-containing protein</fullName>
    </recommendedName>
</protein>
<feature type="domain" description="Major facilitator superfamily (MFS) profile" evidence="9">
    <location>
        <begin position="55"/>
        <end position="576"/>
    </location>
</feature>
<dbReference type="SUPFAM" id="SSF103473">
    <property type="entry name" value="MFS general substrate transporter"/>
    <property type="match status" value="1"/>
</dbReference>
<evidence type="ECO:0000256" key="5">
    <source>
        <dbReference type="ARBA" id="ARBA00023136"/>
    </source>
</evidence>
<dbReference type="GO" id="GO:0022857">
    <property type="term" value="F:transmembrane transporter activity"/>
    <property type="evidence" value="ECO:0007669"/>
    <property type="project" value="InterPro"/>
</dbReference>
<keyword evidence="2" id="KW-0813">Transport</keyword>
<feature type="transmembrane region" description="Helical" evidence="8">
    <location>
        <begin position="478"/>
        <end position="502"/>
    </location>
</feature>
<evidence type="ECO:0000259" key="9">
    <source>
        <dbReference type="PROSITE" id="PS50850"/>
    </source>
</evidence>
<dbReference type="GO" id="GO:0016020">
    <property type="term" value="C:membrane"/>
    <property type="evidence" value="ECO:0007669"/>
    <property type="project" value="UniProtKB-SubCell"/>
</dbReference>
<keyword evidence="3 8" id="KW-0812">Transmembrane</keyword>
<proteinExistence type="inferred from homology"/>
<dbReference type="PANTHER" id="PTHR23505:SF79">
    <property type="entry name" value="PROTEIN SPINSTER"/>
    <property type="match status" value="1"/>
</dbReference>
<evidence type="ECO:0000256" key="7">
    <source>
        <dbReference type="SAM" id="MobiDB-lite"/>
    </source>
</evidence>
<gene>
    <name evidence="10" type="ORF">PBIL07802_LOCUS12196</name>
</gene>
<dbReference type="AlphaFoldDB" id="A0A7S3D996"/>
<evidence type="ECO:0000256" key="2">
    <source>
        <dbReference type="ARBA" id="ARBA00022448"/>
    </source>
</evidence>
<evidence type="ECO:0000256" key="6">
    <source>
        <dbReference type="ARBA" id="ARBA00024338"/>
    </source>
</evidence>
<reference evidence="10" key="1">
    <citation type="submission" date="2021-01" db="EMBL/GenBank/DDBJ databases">
        <authorList>
            <person name="Corre E."/>
            <person name="Pelletier E."/>
            <person name="Niang G."/>
            <person name="Scheremetjew M."/>
            <person name="Finn R."/>
            <person name="Kale V."/>
            <person name="Holt S."/>
            <person name="Cochrane G."/>
            <person name="Meng A."/>
            <person name="Brown T."/>
            <person name="Cohen L."/>
        </authorList>
    </citation>
    <scope>NUCLEOTIDE SEQUENCE</scope>
    <source>
        <strain evidence="10">NIES-2562</strain>
    </source>
</reference>
<evidence type="ECO:0000256" key="3">
    <source>
        <dbReference type="ARBA" id="ARBA00022692"/>
    </source>
</evidence>
<sequence>MDSEGEAEGVRYRRADTPKTEMELRKAMSASSVVSTARTQYDERRYGKMFRPTRLFIIFSIVNIINYADRGIVAGVVTNLGCPCSCQRGSELQTNLTVTDCCPESYQVSEFQNGDQVWSDNSGNYTCISNVDPTVNTSTTCCHDGSLTCVTDCAKYGFGNFDVLDAGATGALGSAFMGGYIVASPIVASLVYKFKPFKLMGTGLAIWFVSILGTALAPNYYILLAARILSGVGEASFQCVTPPFIDDYSAKEKKGIWLSLFFSAIPVGYAVGYALSGFLASVGPDWWRMPFIVEACIMLPFIVFSFFVPLELEKHKDTDEISDSSSESGDHHNNVKDMIHKEVKAERNLEEGLGDDKESVKVVLLRFLKVMKNKVFLCISLGYAAYTFVIGGLSFFGPTYVVKALLFEESVGNLLIGGVTGITGLVGTFIGGIILDKFKKSDDEKHFLVTATLQQTVYTVVGLPFLLGGTFVTFNSAYAFFILLFVGQLLLFACTTLTNASIMWAVNADQRPSALAVSTIMIHLLGDVPSPVLVGLLTEGLENARVPRADSWAIFMLSCWLAFTIIFWLLAYIFSKVHLRKREQEEKSSDEKVPLMKSGSTDEPVYGPDSPYFSGRTSPTFVKGKEKKAVEFA</sequence>
<evidence type="ECO:0000256" key="1">
    <source>
        <dbReference type="ARBA" id="ARBA00004141"/>
    </source>
</evidence>
<dbReference type="Pfam" id="PF07690">
    <property type="entry name" value="MFS_1"/>
    <property type="match status" value="1"/>
</dbReference>
<feature type="region of interest" description="Disordered" evidence="7">
    <location>
        <begin position="586"/>
        <end position="619"/>
    </location>
</feature>
<evidence type="ECO:0000256" key="4">
    <source>
        <dbReference type="ARBA" id="ARBA00022989"/>
    </source>
</evidence>
<dbReference type="Gene3D" id="1.20.1250.20">
    <property type="entry name" value="MFS general substrate transporter like domains"/>
    <property type="match status" value="1"/>
</dbReference>
<dbReference type="EMBL" id="HBIB01018768">
    <property type="protein sequence ID" value="CAE0249996.1"/>
    <property type="molecule type" value="Transcribed_RNA"/>
</dbReference>
<feature type="transmembrane region" description="Helical" evidence="8">
    <location>
        <begin position="552"/>
        <end position="574"/>
    </location>
</feature>
<evidence type="ECO:0000256" key="8">
    <source>
        <dbReference type="SAM" id="Phobius"/>
    </source>
</evidence>
<dbReference type="CDD" id="cd17328">
    <property type="entry name" value="MFS_spinster_like"/>
    <property type="match status" value="1"/>
</dbReference>
<feature type="transmembrane region" description="Helical" evidence="8">
    <location>
        <begin position="204"/>
        <end position="222"/>
    </location>
</feature>
<dbReference type="InterPro" id="IPR036259">
    <property type="entry name" value="MFS_trans_sf"/>
</dbReference>
<feature type="transmembrane region" description="Helical" evidence="8">
    <location>
        <begin position="171"/>
        <end position="192"/>
    </location>
</feature>
<keyword evidence="4 8" id="KW-1133">Transmembrane helix</keyword>
<dbReference type="InterPro" id="IPR044770">
    <property type="entry name" value="MFS_spinster-like"/>
</dbReference>
<feature type="transmembrane region" description="Helical" evidence="8">
    <location>
        <begin position="375"/>
        <end position="395"/>
    </location>
</feature>
<accession>A0A7S3D996</accession>
<feature type="transmembrane region" description="Helical" evidence="8">
    <location>
        <begin position="257"/>
        <end position="280"/>
    </location>
</feature>
<dbReference type="InterPro" id="IPR020846">
    <property type="entry name" value="MFS_dom"/>
</dbReference>